<dbReference type="RefSeq" id="WP_091660837.1">
    <property type="nucleotide sequence ID" value="NZ_FONT01000003.1"/>
</dbReference>
<evidence type="ECO:0000313" key="1">
    <source>
        <dbReference type="EMBL" id="SFE75118.1"/>
    </source>
</evidence>
<dbReference type="Gene3D" id="1.20.1260.10">
    <property type="match status" value="2"/>
</dbReference>
<reference evidence="1 2" key="1">
    <citation type="submission" date="2016-10" db="EMBL/GenBank/DDBJ databases">
        <authorList>
            <person name="de Groot N.N."/>
        </authorList>
    </citation>
    <scope>NUCLEOTIDE SEQUENCE [LARGE SCALE GENOMIC DNA]</scope>
    <source>
        <strain evidence="1 2">DSM 23995</strain>
    </source>
</reference>
<evidence type="ECO:0008006" key="3">
    <source>
        <dbReference type="Google" id="ProtNLM"/>
    </source>
</evidence>
<dbReference type="InterPro" id="IPR012347">
    <property type="entry name" value="Ferritin-like"/>
</dbReference>
<dbReference type="Pfam" id="PF11553">
    <property type="entry name" value="DUF3231"/>
    <property type="match status" value="2"/>
</dbReference>
<dbReference type="STRING" id="930128.SAMN05192532_103386"/>
<dbReference type="OrthoDB" id="1675670at2"/>
<evidence type="ECO:0000313" key="2">
    <source>
        <dbReference type="Proteomes" id="UP000199516"/>
    </source>
</evidence>
<dbReference type="AlphaFoldDB" id="A0A1I2D3L3"/>
<accession>A0A1I2D3L3</accession>
<dbReference type="EMBL" id="FONT01000003">
    <property type="protein sequence ID" value="SFE75118.1"/>
    <property type="molecule type" value="Genomic_DNA"/>
</dbReference>
<dbReference type="Proteomes" id="UP000199516">
    <property type="component" value="Unassembled WGS sequence"/>
</dbReference>
<name>A0A1I2D3L3_9BACI</name>
<gene>
    <name evidence="1" type="ORF">SAMN05192532_103386</name>
</gene>
<sequence length="339" mass="38291">MKPKQSNLTPPEMGKLWAMYVGNTLGVCTLSFFYQHVEDKDIKKVLEQAIALSKEFIQETKQVFTQENFPVPVGFTKDDVNLEAPRLFQDEFYLYYLQYMGKAGLSVYSVAIPLVTRKDIRTFFMNALQKTADLMSNVNDLLRSKGKLTNPPSMPIPEQVDFVDHQTFLHGFLGKERPLHGLEVAHLNGCINNDITSKALIIGLSQGAKNEKVRKYLERGENLNQKHIELMSKKLNGSHVPAPSLLDHLVTTSTTPTFSNKLIMYHKIDMFSMKIREYANGASLNGRSDVGMLFAKQQLDVALYVEDGANLMINNGWMEQLPLVVDRKNLSTNEWGGKG</sequence>
<protein>
    <recommendedName>
        <fullName evidence="3">DUF3231 family protein</fullName>
    </recommendedName>
</protein>
<proteinExistence type="predicted"/>
<dbReference type="InterPro" id="IPR021617">
    <property type="entry name" value="DUF3231"/>
</dbReference>
<keyword evidence="2" id="KW-1185">Reference proteome</keyword>
<organism evidence="1 2">
    <name type="scientific">Alteribacillus iranensis</name>
    <dbReference type="NCBI Taxonomy" id="930128"/>
    <lineage>
        <taxon>Bacteria</taxon>
        <taxon>Bacillati</taxon>
        <taxon>Bacillota</taxon>
        <taxon>Bacilli</taxon>
        <taxon>Bacillales</taxon>
        <taxon>Bacillaceae</taxon>
        <taxon>Alteribacillus</taxon>
    </lineage>
</organism>